<keyword evidence="8" id="KW-1185">Reference proteome</keyword>
<reference evidence="8" key="1">
    <citation type="submission" date="2015-09" db="EMBL/GenBank/DDBJ databases">
        <authorList>
            <person name="Daims H."/>
        </authorList>
    </citation>
    <scope>NUCLEOTIDE SEQUENCE [LARGE SCALE GENOMIC DNA]</scope>
</reference>
<dbReference type="STRING" id="1715989.NITINOP_0613"/>
<keyword evidence="5" id="KW-0732">Signal</keyword>
<keyword evidence="3 4" id="KW-0408">Iron</keyword>
<dbReference type="AlphaFoldDB" id="A0A0S4KT98"/>
<evidence type="ECO:0000256" key="3">
    <source>
        <dbReference type="ARBA" id="ARBA00023004"/>
    </source>
</evidence>
<dbReference type="RefSeq" id="WP_062483071.1">
    <property type="nucleotide sequence ID" value="NZ_LN885086.1"/>
</dbReference>
<proteinExistence type="predicted"/>
<dbReference type="EMBL" id="LN885086">
    <property type="protein sequence ID" value="CUQ65588.1"/>
    <property type="molecule type" value="Genomic_DNA"/>
</dbReference>
<evidence type="ECO:0000256" key="5">
    <source>
        <dbReference type="SAM" id="SignalP"/>
    </source>
</evidence>
<dbReference type="Gene3D" id="1.10.760.10">
    <property type="entry name" value="Cytochrome c-like domain"/>
    <property type="match status" value="1"/>
</dbReference>
<gene>
    <name evidence="7" type="ORF">NITINOP_0613</name>
</gene>
<feature type="chain" id="PRO_5006623525" evidence="5">
    <location>
        <begin position="22"/>
        <end position="119"/>
    </location>
</feature>
<dbReference type="PROSITE" id="PS51007">
    <property type="entry name" value="CYTC"/>
    <property type="match status" value="1"/>
</dbReference>
<evidence type="ECO:0000256" key="2">
    <source>
        <dbReference type="ARBA" id="ARBA00022723"/>
    </source>
</evidence>
<evidence type="ECO:0000313" key="7">
    <source>
        <dbReference type="EMBL" id="CUQ65588.1"/>
    </source>
</evidence>
<dbReference type="Proteomes" id="UP000066284">
    <property type="component" value="Chromosome 1"/>
</dbReference>
<feature type="signal peptide" evidence="5">
    <location>
        <begin position="1"/>
        <end position="21"/>
    </location>
</feature>
<dbReference type="KEGG" id="nio:NITINOP_0613"/>
<dbReference type="InterPro" id="IPR036909">
    <property type="entry name" value="Cyt_c-like_dom_sf"/>
</dbReference>
<dbReference type="GO" id="GO:0020037">
    <property type="term" value="F:heme binding"/>
    <property type="evidence" value="ECO:0007669"/>
    <property type="project" value="InterPro"/>
</dbReference>
<dbReference type="Pfam" id="PF13442">
    <property type="entry name" value="Cytochrome_CBB3"/>
    <property type="match status" value="1"/>
</dbReference>
<dbReference type="GO" id="GO:0046872">
    <property type="term" value="F:metal ion binding"/>
    <property type="evidence" value="ECO:0007669"/>
    <property type="project" value="UniProtKB-KW"/>
</dbReference>
<evidence type="ECO:0000259" key="6">
    <source>
        <dbReference type="PROSITE" id="PS51007"/>
    </source>
</evidence>
<organism evidence="7 8">
    <name type="scientific">Candidatus Nitrospira inopinata</name>
    <dbReference type="NCBI Taxonomy" id="1715989"/>
    <lineage>
        <taxon>Bacteria</taxon>
        <taxon>Pseudomonadati</taxon>
        <taxon>Nitrospirota</taxon>
        <taxon>Nitrospiria</taxon>
        <taxon>Nitrospirales</taxon>
        <taxon>Nitrospiraceae</taxon>
        <taxon>Nitrospira</taxon>
    </lineage>
</organism>
<sequence length="119" mass="13001">MNIVVAASLIILLAATPWATAQVLRGNPKAGETVYQQQCLRCHGTNLDGNGPDSRDLIVPPADFRSPASRSKTDWELLVSIANGVLFTPMHSFRGKLTDEQMLDVLSYIRARIPPDIVS</sequence>
<protein>
    <submittedName>
        <fullName evidence="7">Putative Cytochrome c553</fullName>
    </submittedName>
</protein>
<dbReference type="SUPFAM" id="SSF46626">
    <property type="entry name" value="Cytochrome c"/>
    <property type="match status" value="1"/>
</dbReference>
<dbReference type="GO" id="GO:0009055">
    <property type="term" value="F:electron transfer activity"/>
    <property type="evidence" value="ECO:0007669"/>
    <property type="project" value="InterPro"/>
</dbReference>
<name>A0A0S4KT98_9BACT</name>
<feature type="domain" description="Cytochrome c" evidence="6">
    <location>
        <begin position="26"/>
        <end position="113"/>
    </location>
</feature>
<dbReference type="InterPro" id="IPR009056">
    <property type="entry name" value="Cyt_c-like_dom"/>
</dbReference>
<evidence type="ECO:0000313" key="8">
    <source>
        <dbReference type="Proteomes" id="UP000066284"/>
    </source>
</evidence>
<keyword evidence="1 4" id="KW-0349">Heme</keyword>
<evidence type="ECO:0000256" key="4">
    <source>
        <dbReference type="PROSITE-ProRule" id="PRU00433"/>
    </source>
</evidence>
<accession>A0A0S4KT98</accession>
<keyword evidence="2 4" id="KW-0479">Metal-binding</keyword>
<evidence type="ECO:0000256" key="1">
    <source>
        <dbReference type="ARBA" id="ARBA00022617"/>
    </source>
</evidence>
<dbReference type="OrthoDB" id="9809720at2"/>